<dbReference type="InterPro" id="IPR001867">
    <property type="entry name" value="OmpR/PhoB-type_DNA-bd"/>
</dbReference>
<dbReference type="PROSITE" id="PS51755">
    <property type="entry name" value="OMPR_PHOB"/>
    <property type="match status" value="1"/>
</dbReference>
<keyword evidence="11" id="KW-1185">Reference proteome</keyword>
<dbReference type="InterPro" id="IPR039420">
    <property type="entry name" value="WalR-like"/>
</dbReference>
<feature type="domain" description="Response regulatory" evidence="8">
    <location>
        <begin position="4"/>
        <end position="117"/>
    </location>
</feature>
<dbReference type="Gene3D" id="1.10.10.10">
    <property type="entry name" value="Winged helix-like DNA-binding domain superfamily/Winged helix DNA-binding domain"/>
    <property type="match status" value="1"/>
</dbReference>
<sequence>MPYKIMIAEDDADIAELISLYLENDDFQVVLAQNGKEALELFEKLDIDLLIVDLMMPEVNGYETIRKIREVSKIPILILSAKSMNQDKVLGLGIGADMYMTKPFDPLELVAQVKAMIRRSYRFSTSGQEPSSFFLKRGDLVYDPEKMCLKKAGKEISLTAYELKLLVAMMKAPGRVFTKLQLYQVISRDFCQADEDTIMVHISRIRSKIEEDPSKPKYIKTVRGLGYRFDDEDV</sequence>
<feature type="domain" description="OmpR/PhoB-type" evidence="9">
    <location>
        <begin position="132"/>
        <end position="231"/>
    </location>
</feature>
<evidence type="ECO:0000256" key="2">
    <source>
        <dbReference type="ARBA" id="ARBA00023012"/>
    </source>
</evidence>
<keyword evidence="2" id="KW-0902">Two-component regulatory system</keyword>
<evidence type="ECO:0000313" key="11">
    <source>
        <dbReference type="Proteomes" id="UP000255523"/>
    </source>
</evidence>
<dbReference type="SMART" id="SM00862">
    <property type="entry name" value="Trans_reg_C"/>
    <property type="match status" value="1"/>
</dbReference>
<dbReference type="Gene3D" id="6.10.250.690">
    <property type="match status" value="1"/>
</dbReference>
<dbReference type="InterPro" id="IPR036388">
    <property type="entry name" value="WH-like_DNA-bd_sf"/>
</dbReference>
<dbReference type="PANTHER" id="PTHR48111">
    <property type="entry name" value="REGULATOR OF RPOS"/>
    <property type="match status" value="1"/>
</dbReference>
<dbReference type="AlphaFoldDB" id="A0A380LM28"/>
<evidence type="ECO:0000256" key="7">
    <source>
        <dbReference type="PROSITE-ProRule" id="PRU01091"/>
    </source>
</evidence>
<keyword evidence="1 6" id="KW-0597">Phosphoprotein</keyword>
<protein>
    <submittedName>
        <fullName evidence="10">Two-component response regulator</fullName>
    </submittedName>
</protein>
<dbReference type="RefSeq" id="WP_022790733.1">
    <property type="nucleotide sequence ID" value="NZ_UHFX01000003.1"/>
</dbReference>
<dbReference type="SUPFAM" id="SSF52172">
    <property type="entry name" value="CheY-like"/>
    <property type="match status" value="1"/>
</dbReference>
<dbReference type="OrthoDB" id="9790442at2"/>
<name>A0A380LM28_9FIRM</name>
<feature type="DNA-binding region" description="OmpR/PhoB-type" evidence="7">
    <location>
        <begin position="132"/>
        <end position="231"/>
    </location>
</feature>
<gene>
    <name evidence="10" type="primary">yycF</name>
    <name evidence="10" type="ORF">NCTC11087_01767</name>
</gene>
<reference evidence="10 11" key="1">
    <citation type="submission" date="2018-06" db="EMBL/GenBank/DDBJ databases">
        <authorList>
            <consortium name="Pathogen Informatics"/>
            <person name="Doyle S."/>
        </authorList>
    </citation>
    <scope>NUCLEOTIDE SEQUENCE [LARGE SCALE GENOMIC DNA]</scope>
    <source>
        <strain evidence="10 11">NCTC11087</strain>
    </source>
</reference>
<dbReference type="InterPro" id="IPR001789">
    <property type="entry name" value="Sig_transdc_resp-reg_receiver"/>
</dbReference>
<organism evidence="10 11">
    <name type="scientific">Faecalicoccus pleomorphus</name>
    <dbReference type="NCBI Taxonomy" id="1323"/>
    <lineage>
        <taxon>Bacteria</taxon>
        <taxon>Bacillati</taxon>
        <taxon>Bacillota</taxon>
        <taxon>Erysipelotrichia</taxon>
        <taxon>Erysipelotrichales</taxon>
        <taxon>Erysipelotrichaceae</taxon>
        <taxon>Faecalicoccus</taxon>
    </lineage>
</organism>
<dbReference type="Gene3D" id="3.40.50.2300">
    <property type="match status" value="1"/>
</dbReference>
<dbReference type="GO" id="GO:0000156">
    <property type="term" value="F:phosphorelay response regulator activity"/>
    <property type="evidence" value="ECO:0007669"/>
    <property type="project" value="TreeGrafter"/>
</dbReference>
<dbReference type="SUPFAM" id="SSF46894">
    <property type="entry name" value="C-terminal effector domain of the bipartite response regulators"/>
    <property type="match status" value="1"/>
</dbReference>
<evidence type="ECO:0000313" key="10">
    <source>
        <dbReference type="EMBL" id="SUO04839.1"/>
    </source>
</evidence>
<evidence type="ECO:0000256" key="3">
    <source>
        <dbReference type="ARBA" id="ARBA00023015"/>
    </source>
</evidence>
<evidence type="ECO:0000256" key="1">
    <source>
        <dbReference type="ARBA" id="ARBA00022553"/>
    </source>
</evidence>
<dbReference type="Pfam" id="PF00486">
    <property type="entry name" value="Trans_reg_C"/>
    <property type="match status" value="1"/>
</dbReference>
<proteinExistence type="predicted"/>
<keyword evidence="4 7" id="KW-0238">DNA-binding</keyword>
<dbReference type="GO" id="GO:0005829">
    <property type="term" value="C:cytosol"/>
    <property type="evidence" value="ECO:0007669"/>
    <property type="project" value="TreeGrafter"/>
</dbReference>
<dbReference type="GeneID" id="77462709"/>
<dbReference type="PANTHER" id="PTHR48111:SF40">
    <property type="entry name" value="PHOSPHATE REGULON TRANSCRIPTIONAL REGULATORY PROTEIN PHOB"/>
    <property type="match status" value="1"/>
</dbReference>
<keyword evidence="3" id="KW-0805">Transcription regulation</keyword>
<evidence type="ECO:0000256" key="6">
    <source>
        <dbReference type="PROSITE-ProRule" id="PRU00169"/>
    </source>
</evidence>
<dbReference type="FunFam" id="3.40.50.2300:FF:000001">
    <property type="entry name" value="DNA-binding response regulator PhoB"/>
    <property type="match status" value="1"/>
</dbReference>
<accession>A0A380LM28</accession>
<dbReference type="GO" id="GO:0000976">
    <property type="term" value="F:transcription cis-regulatory region binding"/>
    <property type="evidence" value="ECO:0007669"/>
    <property type="project" value="TreeGrafter"/>
</dbReference>
<dbReference type="InterPro" id="IPR011006">
    <property type="entry name" value="CheY-like_superfamily"/>
</dbReference>
<dbReference type="GO" id="GO:0006355">
    <property type="term" value="P:regulation of DNA-templated transcription"/>
    <property type="evidence" value="ECO:0007669"/>
    <property type="project" value="InterPro"/>
</dbReference>
<dbReference type="SMART" id="SM00448">
    <property type="entry name" value="REC"/>
    <property type="match status" value="1"/>
</dbReference>
<keyword evidence="5" id="KW-0804">Transcription</keyword>
<dbReference type="CDD" id="cd00383">
    <property type="entry name" value="trans_reg_C"/>
    <property type="match status" value="1"/>
</dbReference>
<dbReference type="Pfam" id="PF00072">
    <property type="entry name" value="Response_reg"/>
    <property type="match status" value="1"/>
</dbReference>
<dbReference type="PROSITE" id="PS50110">
    <property type="entry name" value="RESPONSE_REGULATORY"/>
    <property type="match status" value="1"/>
</dbReference>
<evidence type="ECO:0000259" key="9">
    <source>
        <dbReference type="PROSITE" id="PS51755"/>
    </source>
</evidence>
<dbReference type="GO" id="GO:0032993">
    <property type="term" value="C:protein-DNA complex"/>
    <property type="evidence" value="ECO:0007669"/>
    <property type="project" value="TreeGrafter"/>
</dbReference>
<dbReference type="EMBL" id="UHFX01000003">
    <property type="protein sequence ID" value="SUO04839.1"/>
    <property type="molecule type" value="Genomic_DNA"/>
</dbReference>
<evidence type="ECO:0000256" key="4">
    <source>
        <dbReference type="ARBA" id="ARBA00023125"/>
    </source>
</evidence>
<evidence type="ECO:0000259" key="8">
    <source>
        <dbReference type="PROSITE" id="PS50110"/>
    </source>
</evidence>
<dbReference type="CDD" id="cd17574">
    <property type="entry name" value="REC_OmpR"/>
    <property type="match status" value="1"/>
</dbReference>
<dbReference type="Proteomes" id="UP000255523">
    <property type="component" value="Unassembled WGS sequence"/>
</dbReference>
<evidence type="ECO:0000256" key="5">
    <source>
        <dbReference type="ARBA" id="ARBA00023163"/>
    </source>
</evidence>
<feature type="modified residue" description="4-aspartylphosphate" evidence="6">
    <location>
        <position position="53"/>
    </location>
</feature>
<dbReference type="InterPro" id="IPR016032">
    <property type="entry name" value="Sig_transdc_resp-reg_C-effctor"/>
</dbReference>